<reference evidence="4 5" key="1">
    <citation type="submission" date="2020-12" db="EMBL/GenBank/DDBJ databases">
        <title>A novel species.</title>
        <authorList>
            <person name="Li K."/>
        </authorList>
    </citation>
    <scope>NUCLEOTIDE SEQUENCE [LARGE SCALE GENOMIC DNA]</scope>
    <source>
        <strain evidence="4 5">ZYC-3</strain>
    </source>
</reference>
<dbReference type="GO" id="GO:0005524">
    <property type="term" value="F:ATP binding"/>
    <property type="evidence" value="ECO:0007669"/>
    <property type="project" value="UniProtKB-UniRule"/>
</dbReference>
<feature type="region of interest" description="Disordered" evidence="2">
    <location>
        <begin position="525"/>
        <end position="558"/>
    </location>
</feature>
<feature type="binding site" evidence="1">
    <location>
        <begin position="318"/>
        <end position="325"/>
    </location>
    <ligand>
        <name>ATP</name>
        <dbReference type="ChEBI" id="CHEBI:30616"/>
    </ligand>
</feature>
<dbReference type="Proteomes" id="UP000595636">
    <property type="component" value="Chromosome"/>
</dbReference>
<dbReference type="Gene3D" id="3.40.50.300">
    <property type="entry name" value="P-loop containing nucleotide triphosphate hydrolases"/>
    <property type="match status" value="1"/>
</dbReference>
<keyword evidence="5" id="KW-1185">Reference proteome</keyword>
<dbReference type="AlphaFoldDB" id="A0A7T7KWA0"/>
<dbReference type="PROSITE" id="PS50901">
    <property type="entry name" value="FTSK"/>
    <property type="match status" value="1"/>
</dbReference>
<keyword evidence="1 4" id="KW-0067">ATP-binding</keyword>
<name>A0A7T7KWA0_9ACTN</name>
<dbReference type="KEGG" id="slf:JEQ17_16535"/>
<dbReference type="GO" id="GO:0003677">
    <property type="term" value="F:DNA binding"/>
    <property type="evidence" value="ECO:0007669"/>
    <property type="project" value="InterPro"/>
</dbReference>
<feature type="region of interest" description="Disordered" evidence="2">
    <location>
        <begin position="57"/>
        <end position="86"/>
    </location>
</feature>
<gene>
    <name evidence="4" type="ORF">JEQ17_16535</name>
</gene>
<dbReference type="InterPro" id="IPR027417">
    <property type="entry name" value="P-loop_NTPase"/>
</dbReference>
<dbReference type="InterPro" id="IPR002543">
    <property type="entry name" value="FtsK_dom"/>
</dbReference>
<evidence type="ECO:0000256" key="1">
    <source>
        <dbReference type="PROSITE-ProRule" id="PRU00289"/>
    </source>
</evidence>
<dbReference type="RefSeq" id="WP_200395963.1">
    <property type="nucleotide sequence ID" value="NZ_CP066831.1"/>
</dbReference>
<evidence type="ECO:0000313" key="5">
    <source>
        <dbReference type="Proteomes" id="UP000595636"/>
    </source>
</evidence>
<feature type="compositionally biased region" description="Polar residues" evidence="2">
    <location>
        <begin position="61"/>
        <end position="82"/>
    </location>
</feature>
<protein>
    <submittedName>
        <fullName evidence="4">ATP-binding protein</fullName>
    </submittedName>
</protein>
<evidence type="ECO:0000313" key="4">
    <source>
        <dbReference type="EMBL" id="QQM40923.1"/>
    </source>
</evidence>
<evidence type="ECO:0000256" key="2">
    <source>
        <dbReference type="SAM" id="MobiDB-lite"/>
    </source>
</evidence>
<dbReference type="SUPFAM" id="SSF52540">
    <property type="entry name" value="P-loop containing nucleoside triphosphate hydrolases"/>
    <property type="match status" value="1"/>
</dbReference>
<organism evidence="4 5">
    <name type="scientific">Streptomyces liliifuscus</name>
    <dbReference type="NCBI Taxonomy" id="2797636"/>
    <lineage>
        <taxon>Bacteria</taxon>
        <taxon>Bacillati</taxon>
        <taxon>Actinomycetota</taxon>
        <taxon>Actinomycetes</taxon>
        <taxon>Kitasatosporales</taxon>
        <taxon>Streptomycetaceae</taxon>
        <taxon>Streptomyces</taxon>
    </lineage>
</organism>
<proteinExistence type="predicted"/>
<keyword evidence="1" id="KW-0547">Nucleotide-binding</keyword>
<sequence>MDWKQAWSTTANTTNSALDSLAPVCVPFATRWDLEADRRNKLRTPEHLKTLMATQKEHNAARSTHSTAKSQQLTARAASNNPFAAGRRAARVASKAAARHERDTRAKLKAARVNYPSTLKARAIQAHSVHAVPSAIASALMSTSHLTIWPAATSAVLVGANVAALALGRRKLRVVVDESLSLEERQLMERLDPSYWVEHAPDRGLSGTVTTPPSMEPGGIRCEIRLDGTWTVKTLADKADSVRALLGARTALRIRITSASRGGWAVVTLATRSAAAGVSSLWTPDRIPSDPLMMSLALDTETGDEVLIPFDERLLVSGASGTGKSWSFRPLMATAHLRGDLLLIDGKGEEANIWESACRVAVERDEITDAVDEAHAEMNRRKVDMKQRGISVWDGRQLTVVVDEGQVILALITKDKDRLQRLIELSSLGRSRGVVLWWATQYPLTDGGAPGVHKLIAPNLLTRFSLRVAGTTQAQVALDDCAHYAPHQIPDGREYRGHGYLKGYGPRMLRTWTLDDAGVRALPKSIWTPDQSTGGQSPRPLHLVKGTAAPSGTASNRDKVLTAVQSGARTAKDVADATGLNKGTVSREIKALTTGGTLFRTTDGRLTTTRDDSAAA</sequence>
<dbReference type="SUPFAM" id="SSF46785">
    <property type="entry name" value="Winged helix' DNA-binding domain"/>
    <property type="match status" value="1"/>
</dbReference>
<accession>A0A7T7KWA0</accession>
<dbReference type="EMBL" id="CP066831">
    <property type="protein sequence ID" value="QQM40923.1"/>
    <property type="molecule type" value="Genomic_DNA"/>
</dbReference>
<dbReference type="InterPro" id="IPR036390">
    <property type="entry name" value="WH_DNA-bd_sf"/>
</dbReference>
<feature type="domain" description="FtsK" evidence="3">
    <location>
        <begin position="303"/>
        <end position="475"/>
    </location>
</feature>
<evidence type="ECO:0000259" key="3">
    <source>
        <dbReference type="PROSITE" id="PS50901"/>
    </source>
</evidence>